<reference evidence="1" key="1">
    <citation type="submission" date="2015-12" db="EMBL/GenBank/DDBJ databases">
        <title>Update maize B73 reference genome by single molecule sequencing technologies.</title>
        <authorList>
            <consortium name="Maize Genome Sequencing Project"/>
            <person name="Ware D."/>
        </authorList>
    </citation>
    <scope>NUCLEOTIDE SEQUENCE</scope>
    <source>
        <tissue evidence="1">Seedling</tissue>
    </source>
</reference>
<gene>
    <name evidence="1" type="ORF">ZEAMMB73_Zm00001d035180</name>
</gene>
<organism evidence="1">
    <name type="scientific">Zea mays</name>
    <name type="common">Maize</name>
    <dbReference type="NCBI Taxonomy" id="4577"/>
    <lineage>
        <taxon>Eukaryota</taxon>
        <taxon>Viridiplantae</taxon>
        <taxon>Streptophyta</taxon>
        <taxon>Embryophyta</taxon>
        <taxon>Tracheophyta</taxon>
        <taxon>Spermatophyta</taxon>
        <taxon>Magnoliopsida</taxon>
        <taxon>Liliopsida</taxon>
        <taxon>Poales</taxon>
        <taxon>Poaceae</taxon>
        <taxon>PACMAD clade</taxon>
        <taxon>Panicoideae</taxon>
        <taxon>Andropogonodae</taxon>
        <taxon>Andropogoneae</taxon>
        <taxon>Tripsacinae</taxon>
        <taxon>Zea</taxon>
    </lineage>
</organism>
<dbReference type="AlphaFoldDB" id="A0A1D6LEV4"/>
<proteinExistence type="predicted"/>
<sequence>MYQYKDDIKYEEDFFVNSRGSKLFTCRWTPRKSECKALIFICHGSDISLHSLPPLAMVCLRTNEPIFLPWLNFARIQSRVQHIHGRETGEQAEEEVPLRLLHGRNRGASAPQEGSSLLGRCRAACPNVQGLLYINSQQ</sequence>
<dbReference type="EMBL" id="CM000782">
    <property type="protein sequence ID" value="AQK78478.1"/>
    <property type="molecule type" value="Genomic_DNA"/>
</dbReference>
<dbReference type="GO" id="GO:0016787">
    <property type="term" value="F:hydrolase activity"/>
    <property type="evidence" value="ECO:0007669"/>
    <property type="project" value="UniProtKB-KW"/>
</dbReference>
<name>A0A1D6LEV4_MAIZE</name>
<keyword evidence="1" id="KW-0378">Hydrolase</keyword>
<protein>
    <submittedName>
        <fullName evidence="1">Alpha/beta-Hydrolases superfamily protein</fullName>
    </submittedName>
</protein>
<accession>A0A1D6LEV4</accession>
<evidence type="ECO:0000313" key="1">
    <source>
        <dbReference type="EMBL" id="AQK78478.1"/>
    </source>
</evidence>